<dbReference type="OrthoDB" id="8936585at2759"/>
<feature type="domain" description="RING-type" evidence="6">
    <location>
        <begin position="19"/>
        <end position="62"/>
    </location>
</feature>
<dbReference type="Proteomes" id="UP000507470">
    <property type="component" value="Unassembled WGS sequence"/>
</dbReference>
<evidence type="ECO:0000256" key="4">
    <source>
        <dbReference type="PROSITE-ProRule" id="PRU00175"/>
    </source>
</evidence>
<evidence type="ECO:0000256" key="1">
    <source>
        <dbReference type="ARBA" id="ARBA00022723"/>
    </source>
</evidence>
<dbReference type="SUPFAM" id="SSF57845">
    <property type="entry name" value="B-box zinc-binding domain"/>
    <property type="match status" value="1"/>
</dbReference>
<reference evidence="7 8" key="1">
    <citation type="submission" date="2020-06" db="EMBL/GenBank/DDBJ databases">
        <authorList>
            <person name="Li R."/>
            <person name="Bekaert M."/>
        </authorList>
    </citation>
    <scope>NUCLEOTIDE SEQUENCE [LARGE SCALE GENOMIC DNA]</scope>
    <source>
        <strain evidence="8">wild</strain>
    </source>
</reference>
<keyword evidence="8" id="KW-1185">Reference proteome</keyword>
<dbReference type="SUPFAM" id="SSF57850">
    <property type="entry name" value="RING/U-box"/>
    <property type="match status" value="1"/>
</dbReference>
<evidence type="ECO:0000313" key="8">
    <source>
        <dbReference type="Proteomes" id="UP000507470"/>
    </source>
</evidence>
<evidence type="ECO:0000256" key="5">
    <source>
        <dbReference type="SAM" id="Phobius"/>
    </source>
</evidence>
<dbReference type="Pfam" id="PF14634">
    <property type="entry name" value="zf-RING_5"/>
    <property type="match status" value="1"/>
</dbReference>
<sequence>MANSRQDLVVQLQQRYLECGICSELYDEQNRIPKLLPCLHTLCMTCLFGLNSGNKIKCPFCNKEHHIKREEIANLPKDNTRRDLTCFLQNNTEINCSVCNKTDLNIRICNSCDINMCVDCQRQHKKIFEEHCFGYYAAPRLSNDYTCKLTGHENGHMRYFCKETKCNIIICATCAITKHKGHNIADIERVYFNEKEFFSYLIERLRDKITTAELFKASIVPELNDITMNNRRLYNDIECTRRDIFALLTREYEELIKMRNEEVQNISNVENVLQAFIRNARDCCEFSEQLLQSSNQNTFFILEQATKERIFRYLNIKMDEMKEKCRQKNERLEADTGQFEDILYLVSLNKRYRRGLRKISTFPSFHSGMEIVQCVEQKTQSVSTWYKVTFLALLCTVLMATAYVFADEIPHLFLGSDIVPELHFIYNNSPTLFPCRSFDNKRVSSKPYSSGFICSDRRYKFKGIFGNTSFNNDQAYELDISVRIEGIKQRIHDERVIFEIGLSRKKIHDSYLYENSDNAWVVYGVNCGTDLCLQYNDRISPYIQRIKHDKDSGLLETRLVLRFEPKTKSLKVSSNLSTVTYTFTNVSAAEAALWPICGIYHNDSFVTMSINSSYPSFVTFDATTLFPGLFVSKDAKVFANWKKSVSGIHFHNPISSYIFSEPMISKSQEEVFYTVEIIIKENRFLPNNTMLFEVGTLGKHHFGTEFFINILIKYDFEQNSIGYFSEHMNGTFKLCDSNSISLPVFTITAIVSFHGATNSFRITLLCNNGGWAFYENFIEKYPTTFPQFYLRKTCIFCRPYIEAKIRRVNYRELLFLIGWRNSDIFVAIICIGLVLSVPVFVCIDRGWNRF</sequence>
<dbReference type="InterPro" id="IPR047153">
    <property type="entry name" value="TRIM45/56/19-like"/>
</dbReference>
<name>A0A6J7ZSY9_MYTCO</name>
<evidence type="ECO:0000256" key="2">
    <source>
        <dbReference type="ARBA" id="ARBA00022771"/>
    </source>
</evidence>
<evidence type="ECO:0000259" key="6">
    <source>
        <dbReference type="PROSITE" id="PS50089"/>
    </source>
</evidence>
<dbReference type="PANTHER" id="PTHR25462">
    <property type="entry name" value="BONUS, ISOFORM C-RELATED"/>
    <property type="match status" value="1"/>
</dbReference>
<dbReference type="Gene3D" id="3.30.40.10">
    <property type="entry name" value="Zinc/RING finger domain, C3HC4 (zinc finger)"/>
    <property type="match status" value="1"/>
</dbReference>
<accession>A0A6J7ZSY9</accession>
<keyword evidence="3" id="KW-0862">Zinc</keyword>
<protein>
    <submittedName>
        <fullName evidence="7">TRIM2_3</fullName>
    </submittedName>
</protein>
<keyword evidence="5" id="KW-0812">Transmembrane</keyword>
<proteinExistence type="predicted"/>
<keyword evidence="1" id="KW-0479">Metal-binding</keyword>
<dbReference type="InterPro" id="IPR001841">
    <property type="entry name" value="Znf_RING"/>
</dbReference>
<organism evidence="7 8">
    <name type="scientific">Mytilus coruscus</name>
    <name type="common">Sea mussel</name>
    <dbReference type="NCBI Taxonomy" id="42192"/>
    <lineage>
        <taxon>Eukaryota</taxon>
        <taxon>Metazoa</taxon>
        <taxon>Spiralia</taxon>
        <taxon>Lophotrochozoa</taxon>
        <taxon>Mollusca</taxon>
        <taxon>Bivalvia</taxon>
        <taxon>Autobranchia</taxon>
        <taxon>Pteriomorphia</taxon>
        <taxon>Mytilida</taxon>
        <taxon>Mytiloidea</taxon>
        <taxon>Mytilidae</taxon>
        <taxon>Mytilinae</taxon>
        <taxon>Mytilus</taxon>
    </lineage>
</organism>
<dbReference type="PROSITE" id="PS50089">
    <property type="entry name" value="ZF_RING_2"/>
    <property type="match status" value="1"/>
</dbReference>
<keyword evidence="5" id="KW-1133">Transmembrane helix</keyword>
<evidence type="ECO:0000313" key="7">
    <source>
        <dbReference type="EMBL" id="CAC5356551.1"/>
    </source>
</evidence>
<dbReference type="GO" id="GO:0008270">
    <property type="term" value="F:zinc ion binding"/>
    <property type="evidence" value="ECO:0007669"/>
    <property type="project" value="UniProtKB-KW"/>
</dbReference>
<dbReference type="SMART" id="SM00184">
    <property type="entry name" value="RING"/>
    <property type="match status" value="1"/>
</dbReference>
<feature type="transmembrane region" description="Helical" evidence="5">
    <location>
        <begin position="824"/>
        <end position="843"/>
    </location>
</feature>
<dbReference type="InterPro" id="IPR013083">
    <property type="entry name" value="Znf_RING/FYVE/PHD"/>
</dbReference>
<keyword evidence="2 4" id="KW-0863">Zinc-finger</keyword>
<dbReference type="InterPro" id="IPR017907">
    <property type="entry name" value="Znf_RING_CS"/>
</dbReference>
<dbReference type="EMBL" id="CACVKT020000158">
    <property type="protein sequence ID" value="CAC5356551.1"/>
    <property type="molecule type" value="Genomic_DNA"/>
</dbReference>
<dbReference type="PANTHER" id="PTHR25462:SF296">
    <property type="entry name" value="MEIOTIC P26, ISOFORM F"/>
    <property type="match status" value="1"/>
</dbReference>
<gene>
    <name evidence="7" type="ORF">MCOR_647</name>
</gene>
<dbReference type="Gene3D" id="3.30.160.60">
    <property type="entry name" value="Classic Zinc Finger"/>
    <property type="match status" value="1"/>
</dbReference>
<dbReference type="PROSITE" id="PS00518">
    <property type="entry name" value="ZF_RING_1"/>
    <property type="match status" value="1"/>
</dbReference>
<keyword evidence="5" id="KW-0472">Membrane</keyword>
<dbReference type="AlphaFoldDB" id="A0A6J7ZSY9"/>
<evidence type="ECO:0000256" key="3">
    <source>
        <dbReference type="ARBA" id="ARBA00022833"/>
    </source>
</evidence>